<evidence type="ECO:0000313" key="2">
    <source>
        <dbReference type="Proteomes" id="UP000518752"/>
    </source>
</evidence>
<evidence type="ECO:0000313" key="1">
    <source>
        <dbReference type="EMBL" id="KAF5359968.1"/>
    </source>
</evidence>
<gene>
    <name evidence="1" type="ORF">D9757_012162</name>
</gene>
<reference evidence="1 2" key="1">
    <citation type="journal article" date="2020" name="ISME J.">
        <title>Uncovering the hidden diversity of litter-decomposition mechanisms in mushroom-forming fungi.</title>
        <authorList>
            <person name="Floudas D."/>
            <person name="Bentzer J."/>
            <person name="Ahren D."/>
            <person name="Johansson T."/>
            <person name="Persson P."/>
            <person name="Tunlid A."/>
        </authorList>
    </citation>
    <scope>NUCLEOTIDE SEQUENCE [LARGE SCALE GENOMIC DNA]</scope>
    <source>
        <strain evidence="1 2">CBS 406.79</strain>
    </source>
</reference>
<dbReference type="AlphaFoldDB" id="A0A8H5G7T5"/>
<protein>
    <submittedName>
        <fullName evidence="1">Uncharacterized protein</fullName>
    </submittedName>
</protein>
<organism evidence="1 2">
    <name type="scientific">Collybiopsis confluens</name>
    <dbReference type="NCBI Taxonomy" id="2823264"/>
    <lineage>
        <taxon>Eukaryota</taxon>
        <taxon>Fungi</taxon>
        <taxon>Dikarya</taxon>
        <taxon>Basidiomycota</taxon>
        <taxon>Agaricomycotina</taxon>
        <taxon>Agaricomycetes</taxon>
        <taxon>Agaricomycetidae</taxon>
        <taxon>Agaricales</taxon>
        <taxon>Marasmiineae</taxon>
        <taxon>Omphalotaceae</taxon>
        <taxon>Collybiopsis</taxon>
    </lineage>
</organism>
<sequence>MTLERRFHGFGNLSQLPFRRMKRNPSPFANHFVFMFAPEIFRTYLRPSRALRLRPAGLSEKMSIPHLFVLHRVNAAQIYADLLKPYSTSRHLFPRSLFPIHVSLLRNTRSGKAVGWLYWGIRRRIQKATQTPVSTATTLRGLVDSMLSRCVAVYRYQISFQVVGDERGRFSSALAFGGGMKPSKVRVQIHRCHAGTPQEPSSDIDDTEILKWRDSRVKYILCLDRWMWGRGDS</sequence>
<comment type="caution">
    <text evidence="1">The sequence shown here is derived from an EMBL/GenBank/DDBJ whole genome shotgun (WGS) entry which is preliminary data.</text>
</comment>
<dbReference type="EMBL" id="JAACJN010000221">
    <property type="protein sequence ID" value="KAF5359968.1"/>
    <property type="molecule type" value="Genomic_DNA"/>
</dbReference>
<accession>A0A8H5G7T5</accession>
<dbReference type="Proteomes" id="UP000518752">
    <property type="component" value="Unassembled WGS sequence"/>
</dbReference>
<name>A0A8H5G7T5_9AGAR</name>
<proteinExistence type="predicted"/>
<keyword evidence="2" id="KW-1185">Reference proteome</keyword>